<dbReference type="InterPro" id="IPR011993">
    <property type="entry name" value="PH-like_dom_sf"/>
</dbReference>
<dbReference type="InterPro" id="IPR050996">
    <property type="entry name" value="Docking_Protein_DOK"/>
</dbReference>
<dbReference type="Pfam" id="PF02174">
    <property type="entry name" value="IRS"/>
    <property type="match status" value="1"/>
</dbReference>
<feature type="domain" description="IRS-type PTB" evidence="3">
    <location>
        <begin position="160"/>
        <end position="264"/>
    </location>
</feature>
<dbReference type="Pfam" id="PF00169">
    <property type="entry name" value="PH"/>
    <property type="match status" value="1"/>
</dbReference>
<name>A0ABM1F167_PRICU</name>
<evidence type="ECO:0000313" key="7">
    <source>
        <dbReference type="RefSeq" id="XP_014678189.1"/>
    </source>
</evidence>
<dbReference type="InterPro" id="IPR001849">
    <property type="entry name" value="PH_domain"/>
</dbReference>
<dbReference type="PROSITE" id="PS50003">
    <property type="entry name" value="PH_DOMAIN"/>
    <property type="match status" value="1"/>
</dbReference>
<feature type="domain" description="PH" evidence="2">
    <location>
        <begin position="8"/>
        <end position="118"/>
    </location>
</feature>
<feature type="compositionally biased region" description="Polar residues" evidence="1">
    <location>
        <begin position="327"/>
        <end position="339"/>
    </location>
</feature>
<dbReference type="Gene3D" id="2.30.29.30">
    <property type="entry name" value="Pleckstrin-homology domain (PH domain)/Phosphotyrosine-binding domain (PTB)"/>
    <property type="match status" value="2"/>
</dbReference>
<evidence type="ECO:0000259" key="2">
    <source>
        <dbReference type="PROSITE" id="PS50003"/>
    </source>
</evidence>
<feature type="compositionally biased region" description="Polar residues" evidence="1">
    <location>
        <begin position="425"/>
        <end position="439"/>
    </location>
</feature>
<evidence type="ECO:0000259" key="3">
    <source>
        <dbReference type="PROSITE" id="PS51064"/>
    </source>
</evidence>
<dbReference type="CDD" id="cd00821">
    <property type="entry name" value="PH"/>
    <property type="match status" value="1"/>
</dbReference>
<feature type="region of interest" description="Disordered" evidence="1">
    <location>
        <begin position="425"/>
        <end position="462"/>
    </location>
</feature>
<proteinExistence type="predicted"/>
<dbReference type="SMART" id="SM00310">
    <property type="entry name" value="PTBI"/>
    <property type="match status" value="1"/>
</dbReference>
<keyword evidence="4" id="KW-1185">Reference proteome</keyword>
<dbReference type="RefSeq" id="XP_014678189.1">
    <property type="nucleotide sequence ID" value="XM_014822703.1"/>
</dbReference>
<protein>
    <submittedName>
        <fullName evidence="5 6">Docking protein 3-like</fullName>
    </submittedName>
</protein>
<dbReference type="InterPro" id="IPR002404">
    <property type="entry name" value="IRS_PTB"/>
</dbReference>
<organism evidence="4 6">
    <name type="scientific">Priapulus caudatus</name>
    <name type="common">Priapulid worm</name>
    <dbReference type="NCBI Taxonomy" id="37621"/>
    <lineage>
        <taxon>Eukaryota</taxon>
        <taxon>Metazoa</taxon>
        <taxon>Ecdysozoa</taxon>
        <taxon>Scalidophora</taxon>
        <taxon>Priapulida</taxon>
        <taxon>Priapulimorpha</taxon>
        <taxon>Priapulimorphida</taxon>
        <taxon>Priapulidae</taxon>
        <taxon>Priapulus</taxon>
    </lineage>
</organism>
<evidence type="ECO:0000313" key="4">
    <source>
        <dbReference type="Proteomes" id="UP000695022"/>
    </source>
</evidence>
<evidence type="ECO:0000256" key="1">
    <source>
        <dbReference type="SAM" id="MobiDB-lite"/>
    </source>
</evidence>
<dbReference type="RefSeq" id="XP_014678187.1">
    <property type="nucleotide sequence ID" value="XM_014822701.1"/>
</dbReference>
<evidence type="ECO:0000313" key="6">
    <source>
        <dbReference type="RefSeq" id="XP_014678188.1"/>
    </source>
</evidence>
<dbReference type="SUPFAM" id="SSF50729">
    <property type="entry name" value="PH domain-like"/>
    <property type="match status" value="2"/>
</dbReference>
<accession>A0ABM1F167</accession>
<dbReference type="PANTHER" id="PTHR21258">
    <property type="entry name" value="DOCKING PROTEIN RELATED"/>
    <property type="match status" value="1"/>
</dbReference>
<feature type="region of interest" description="Disordered" evidence="1">
    <location>
        <begin position="327"/>
        <end position="353"/>
    </location>
</feature>
<feature type="compositionally biased region" description="Basic and acidic residues" evidence="1">
    <location>
        <begin position="340"/>
        <end position="349"/>
    </location>
</feature>
<dbReference type="SMART" id="SM00233">
    <property type="entry name" value="PH"/>
    <property type="match status" value="1"/>
</dbReference>
<dbReference type="SMART" id="SM01244">
    <property type="entry name" value="IRS"/>
    <property type="match status" value="1"/>
</dbReference>
<gene>
    <name evidence="5 6 7" type="primary">LOC106817998</name>
</gene>
<dbReference type="PANTHER" id="PTHR21258:SF62">
    <property type="entry name" value="INSULIN RECEPTOR SUBSTRATE 1"/>
    <property type="match status" value="1"/>
</dbReference>
<sequence>MSMIADELPVKSGFLYSPQHRITGILKRTWMKRYYGLFVASDHGRPRLEYSDSEDQFYGSPTTRKLIPLADCVKVVEVPHKTQEFVFEIATGAKVHQFSTENMRELRSWLPRLQKVLFGSSWYSTDYSDDFDQGDDDSDSLEFISKDLFSDTCTSQRSYAVDEFMVEMLNSEASKRCGLHGTYLLQVLSDRVTMRRPFKCDVILVWPYKLIRKYGKLKGSFNFEAGRRCESGQGVFAFATDHGQEESIFNLLRTKSRMSNLQESNLGVNQAELPPLSQSTLISAREPRILGAKVMPDYDDVDKIPVGSKGYQACELIVSGMSPTMMSHTEMSHTGTSHAESGDDSHIYDEPDESPPGLIKHFEEGSNDQYAYTIDRLDGPADAWKHQGRDDSCNDRVVLNGDRPSVPESRVKQIARVLSQQVAATAESNAQRARQQQDAGSHPNRCVTTSGPCVNGKPLPPMKPPKKTESLLRRMALQQEQLRDYDSLDLHQERAPLAQKRDEVDEYDRLDILERAPLAATCASENVYERLKMAQPTLGEYRDPADAVVR</sequence>
<reference evidence="5 6" key="1">
    <citation type="submission" date="2025-05" db="UniProtKB">
        <authorList>
            <consortium name="RefSeq"/>
        </authorList>
    </citation>
    <scope>IDENTIFICATION</scope>
</reference>
<evidence type="ECO:0000313" key="5">
    <source>
        <dbReference type="RefSeq" id="XP_014678187.1"/>
    </source>
</evidence>
<dbReference type="PROSITE" id="PS51064">
    <property type="entry name" value="IRS_PTB"/>
    <property type="match status" value="1"/>
</dbReference>
<dbReference type="GeneID" id="106817998"/>
<dbReference type="RefSeq" id="XP_014678188.1">
    <property type="nucleotide sequence ID" value="XM_014822702.1"/>
</dbReference>
<dbReference type="Proteomes" id="UP000695022">
    <property type="component" value="Unplaced"/>
</dbReference>